<keyword evidence="1" id="KW-0812">Transmembrane</keyword>
<keyword evidence="1" id="KW-0472">Membrane</keyword>
<feature type="transmembrane region" description="Helical" evidence="1">
    <location>
        <begin position="65"/>
        <end position="86"/>
    </location>
</feature>
<name>A0ABZ1W7M0_9ACTN</name>
<dbReference type="EMBL" id="CP108482">
    <property type="protein sequence ID" value="WUS56831.1"/>
    <property type="molecule type" value="Genomic_DNA"/>
</dbReference>
<reference evidence="2 3" key="1">
    <citation type="submission" date="2022-10" db="EMBL/GenBank/DDBJ databases">
        <title>The complete genomes of actinobacterial strains from the NBC collection.</title>
        <authorList>
            <person name="Joergensen T.S."/>
            <person name="Alvarez Arevalo M."/>
            <person name="Sterndorff E.B."/>
            <person name="Faurdal D."/>
            <person name="Vuksanovic O."/>
            <person name="Mourched A.-S."/>
            <person name="Charusanti P."/>
            <person name="Shaw S."/>
            <person name="Blin K."/>
            <person name="Weber T."/>
        </authorList>
    </citation>
    <scope>NUCLEOTIDE SEQUENCE [LARGE SCALE GENOMIC DNA]</scope>
    <source>
        <strain evidence="2 3">NBC_01247</strain>
    </source>
</reference>
<gene>
    <name evidence="2" type="ORF">OG469_15715</name>
</gene>
<evidence type="ECO:0000313" key="3">
    <source>
        <dbReference type="Proteomes" id="UP001432014"/>
    </source>
</evidence>
<evidence type="ECO:0000313" key="2">
    <source>
        <dbReference type="EMBL" id="WUS56831.1"/>
    </source>
</evidence>
<accession>A0ABZ1W7M0</accession>
<dbReference type="RefSeq" id="WP_329498121.1">
    <property type="nucleotide sequence ID" value="NZ_CP108460.1"/>
</dbReference>
<feature type="transmembrane region" description="Helical" evidence="1">
    <location>
        <begin position="6"/>
        <end position="27"/>
    </location>
</feature>
<feature type="transmembrane region" description="Helical" evidence="1">
    <location>
        <begin position="34"/>
        <end position="53"/>
    </location>
</feature>
<feature type="transmembrane region" description="Helical" evidence="1">
    <location>
        <begin position="117"/>
        <end position="139"/>
    </location>
</feature>
<sequence length="177" mass="18920">MIVTVVLAGEAGFWIVLALGLAARYLLRRRRTGAALLLCLPLVDLVVLGATVLDLRGGTTAHASHGLAAAYVGFTVAYGHSLVAWADGRFAHRFAGGPKPPAAPKYGRARAAHEWRIFRRTLLAAAITVALISLLILLVDDPARTGALTAWYPRTAWVTGISLLVAASYTVFPKRPR</sequence>
<dbReference type="Proteomes" id="UP001432014">
    <property type="component" value="Chromosome"/>
</dbReference>
<organism evidence="2 3">
    <name type="scientific">Kitasatospora herbaricolor</name>
    <dbReference type="NCBI Taxonomy" id="68217"/>
    <lineage>
        <taxon>Bacteria</taxon>
        <taxon>Bacillati</taxon>
        <taxon>Actinomycetota</taxon>
        <taxon>Actinomycetes</taxon>
        <taxon>Kitasatosporales</taxon>
        <taxon>Streptomycetaceae</taxon>
        <taxon>Kitasatospora</taxon>
    </lineage>
</organism>
<feature type="transmembrane region" description="Helical" evidence="1">
    <location>
        <begin position="151"/>
        <end position="172"/>
    </location>
</feature>
<evidence type="ECO:0000256" key="1">
    <source>
        <dbReference type="SAM" id="Phobius"/>
    </source>
</evidence>
<keyword evidence="3" id="KW-1185">Reference proteome</keyword>
<evidence type="ECO:0008006" key="4">
    <source>
        <dbReference type="Google" id="ProtNLM"/>
    </source>
</evidence>
<proteinExistence type="predicted"/>
<keyword evidence="1" id="KW-1133">Transmembrane helix</keyword>
<protein>
    <recommendedName>
        <fullName evidence="4">Integral membrane protein</fullName>
    </recommendedName>
</protein>